<comment type="caution">
    <text evidence="2">The sequence shown here is derived from an EMBL/GenBank/DDBJ whole genome shotgun (WGS) entry which is preliminary data.</text>
</comment>
<evidence type="ECO:0000313" key="3">
    <source>
        <dbReference type="Proteomes" id="UP000298324"/>
    </source>
</evidence>
<protein>
    <recommendedName>
        <fullName evidence="1">AP2-like integrase N-terminal domain-containing protein</fullName>
    </recommendedName>
</protein>
<dbReference type="InterPro" id="IPR028259">
    <property type="entry name" value="AP2-like_int_N"/>
</dbReference>
<dbReference type="Proteomes" id="UP000298324">
    <property type="component" value="Unassembled WGS sequence"/>
</dbReference>
<name>A0A4Y7RB00_9FIRM</name>
<accession>A0A4Y7RB00</accession>
<dbReference type="Pfam" id="PF14657">
    <property type="entry name" value="Arm-DNA-bind_4"/>
    <property type="match status" value="1"/>
</dbReference>
<reference evidence="2 3" key="1">
    <citation type="journal article" date="2018" name="Environ. Microbiol.">
        <title>Novel energy conservation strategies and behaviour of Pelotomaculum schinkii driving syntrophic propionate catabolism.</title>
        <authorList>
            <person name="Hidalgo-Ahumada C.A.P."/>
            <person name="Nobu M.K."/>
            <person name="Narihiro T."/>
            <person name="Tamaki H."/>
            <person name="Liu W.T."/>
            <person name="Kamagata Y."/>
            <person name="Stams A.J.M."/>
            <person name="Imachi H."/>
            <person name="Sousa D.Z."/>
        </authorList>
    </citation>
    <scope>NUCLEOTIDE SEQUENCE [LARGE SCALE GENOMIC DNA]</scope>
    <source>
        <strain evidence="2 3">HH</strain>
    </source>
</reference>
<gene>
    <name evidence="2" type="ORF">Psch_02902</name>
</gene>
<evidence type="ECO:0000259" key="1">
    <source>
        <dbReference type="Pfam" id="PF14657"/>
    </source>
</evidence>
<dbReference type="RefSeq" id="WP_190258563.1">
    <property type="nucleotide sequence ID" value="NZ_QFGA01000002.1"/>
</dbReference>
<evidence type="ECO:0000313" key="2">
    <source>
        <dbReference type="EMBL" id="TEB05860.1"/>
    </source>
</evidence>
<dbReference type="EMBL" id="QFGA01000002">
    <property type="protein sequence ID" value="TEB05860.1"/>
    <property type="molecule type" value="Genomic_DNA"/>
</dbReference>
<feature type="domain" description="AP2-like integrase N-terminal" evidence="1">
    <location>
        <begin position="19"/>
        <end position="58"/>
    </location>
</feature>
<keyword evidence="3" id="KW-1185">Reference proteome</keyword>
<dbReference type="AlphaFoldDB" id="A0A4Y7RB00"/>
<organism evidence="2 3">
    <name type="scientific">Pelotomaculum schinkii</name>
    <dbReference type="NCBI Taxonomy" id="78350"/>
    <lineage>
        <taxon>Bacteria</taxon>
        <taxon>Bacillati</taxon>
        <taxon>Bacillota</taxon>
        <taxon>Clostridia</taxon>
        <taxon>Eubacteriales</taxon>
        <taxon>Desulfotomaculaceae</taxon>
        <taxon>Pelotomaculum</taxon>
    </lineage>
</organism>
<sequence length="86" mass="9864">MRGTVIKNEGKRGDTYSAMLRVPDPVTGKEKLKKKTFKSKKEADNWLTETINDVNKGTYSEPAKMTLREWLTVKILREAKSCSHHL</sequence>
<proteinExistence type="predicted"/>